<evidence type="ECO:0000256" key="1">
    <source>
        <dbReference type="ARBA" id="ARBA00006611"/>
    </source>
</evidence>
<comment type="similarity">
    <text evidence="1">Belongs to the GSP E family.</text>
</comment>
<dbReference type="SUPFAM" id="SSF52540">
    <property type="entry name" value="P-loop containing nucleoside triphosphate hydrolases"/>
    <property type="match status" value="1"/>
</dbReference>
<dbReference type="InterPro" id="IPR001482">
    <property type="entry name" value="T2SS/T4SS_dom"/>
</dbReference>
<feature type="domain" description="Bacterial type II secretion system protein E" evidence="2">
    <location>
        <begin position="2"/>
        <end position="78"/>
    </location>
</feature>
<dbReference type="InterPro" id="IPR027417">
    <property type="entry name" value="P-loop_NTPase"/>
</dbReference>
<sequence>MALRMDPDRVIVGEVRGAEAFPMLMAMSQGNNGSMCTMHADSTRSVFPKLAAYVSMASTGLPIDTVNLLLSSALHFVIYISSTGSDRRVASVREVVDCEGANIISNEIFALNSQGELLRTFPLREATRELLSAFGYDDERCLP</sequence>
<dbReference type="InterPro" id="IPR050921">
    <property type="entry name" value="T4SS_GSP_E_ATPase"/>
</dbReference>
<evidence type="ECO:0000313" key="3">
    <source>
        <dbReference type="EMBL" id="CAB4530891.1"/>
    </source>
</evidence>
<reference evidence="3" key="1">
    <citation type="submission" date="2020-05" db="EMBL/GenBank/DDBJ databases">
        <authorList>
            <person name="Chiriac C."/>
            <person name="Salcher M."/>
            <person name="Ghai R."/>
            <person name="Kavagutti S V."/>
        </authorList>
    </citation>
    <scope>NUCLEOTIDE SEQUENCE</scope>
</reference>
<accession>A0A6J6AW39</accession>
<protein>
    <submittedName>
        <fullName evidence="3">Unannotated protein</fullName>
    </submittedName>
</protein>
<name>A0A6J6AW39_9ZZZZ</name>
<proteinExistence type="inferred from homology"/>
<evidence type="ECO:0000259" key="2">
    <source>
        <dbReference type="Pfam" id="PF00437"/>
    </source>
</evidence>
<dbReference type="PANTHER" id="PTHR30486">
    <property type="entry name" value="TWITCHING MOTILITY PROTEIN PILT"/>
    <property type="match status" value="1"/>
</dbReference>
<dbReference type="EMBL" id="CAEZSE010000022">
    <property type="protein sequence ID" value="CAB4530891.1"/>
    <property type="molecule type" value="Genomic_DNA"/>
</dbReference>
<dbReference type="Pfam" id="PF00437">
    <property type="entry name" value="T2SSE"/>
    <property type="match status" value="1"/>
</dbReference>
<dbReference type="Gene3D" id="3.40.50.300">
    <property type="entry name" value="P-loop containing nucleotide triphosphate hydrolases"/>
    <property type="match status" value="1"/>
</dbReference>
<dbReference type="GO" id="GO:0016887">
    <property type="term" value="F:ATP hydrolysis activity"/>
    <property type="evidence" value="ECO:0007669"/>
    <property type="project" value="InterPro"/>
</dbReference>
<organism evidence="3">
    <name type="scientific">freshwater metagenome</name>
    <dbReference type="NCBI Taxonomy" id="449393"/>
    <lineage>
        <taxon>unclassified sequences</taxon>
        <taxon>metagenomes</taxon>
        <taxon>ecological metagenomes</taxon>
    </lineage>
</organism>
<dbReference type="AlphaFoldDB" id="A0A6J6AW39"/>
<dbReference type="PANTHER" id="PTHR30486:SF6">
    <property type="entry name" value="TYPE IV PILUS RETRACTATION ATPASE PILT"/>
    <property type="match status" value="1"/>
</dbReference>
<gene>
    <name evidence="3" type="ORF">UFOPK1353_00241</name>
</gene>